<keyword evidence="5 6" id="KW-0472">Membrane</keyword>
<evidence type="ECO:0000256" key="5">
    <source>
        <dbReference type="ARBA" id="ARBA00023136"/>
    </source>
</evidence>
<keyword evidence="4 6" id="KW-1133">Transmembrane helix</keyword>
<feature type="transmembrane region" description="Helical" evidence="6">
    <location>
        <begin position="276"/>
        <end position="296"/>
    </location>
</feature>
<organism evidence="7 8">
    <name type="scientific">Roseateles puraquae</name>
    <dbReference type="NCBI Taxonomy" id="431059"/>
    <lineage>
        <taxon>Bacteria</taxon>
        <taxon>Pseudomonadati</taxon>
        <taxon>Pseudomonadota</taxon>
        <taxon>Betaproteobacteria</taxon>
        <taxon>Burkholderiales</taxon>
        <taxon>Sphaerotilaceae</taxon>
        <taxon>Roseateles</taxon>
    </lineage>
</organism>
<sequence length="400" mass="43294">MTLSVVLYKNLGISNTDIALYTSWLYLPWVIKPLWSPLAELFGTKRQWVAVLQFFVGAALAGVALTIPTDHVFQLSLAVFWLMAFASASHDIAADGYYMLALPQHQQAAFVGVRSTFYRLANIGGQGGLVYLAGELTERTGSAAQAWSWVFWLLGGLFVALAAWHALVLPRPAADVRGPGHRAARGLAREFFAVFVSFFKKPGIAVILGFLLLYRFPEAQLLKLASPFLLDPVEQGGLGLSTKAVGIAYGTVGLTALTLGGLAGGWVISRVGLKRALWPLVLAMHVPNVAFLVLALTHPTNLAVISAALAVEQFGYGLGFTAYLMYMIHVAEGPQKTAHYAICTGFMALGMMIPGMWSGWLQDHLGYVSFFVWVLVATVPSFAMAALIKVPENFGRKEDA</sequence>
<evidence type="ECO:0000256" key="1">
    <source>
        <dbReference type="ARBA" id="ARBA00004141"/>
    </source>
</evidence>
<dbReference type="AlphaFoldDB" id="A0A254NA86"/>
<evidence type="ECO:0000256" key="2">
    <source>
        <dbReference type="ARBA" id="ARBA00022448"/>
    </source>
</evidence>
<feature type="transmembrane region" description="Helical" evidence="6">
    <location>
        <begin position="366"/>
        <end position="388"/>
    </location>
</feature>
<feature type="transmembrane region" description="Helical" evidence="6">
    <location>
        <begin position="7"/>
        <end position="27"/>
    </location>
</feature>
<gene>
    <name evidence="7" type="ORF">CDO81_08100</name>
</gene>
<protein>
    <submittedName>
        <fullName evidence="7">MFS transporter</fullName>
    </submittedName>
</protein>
<evidence type="ECO:0000313" key="7">
    <source>
        <dbReference type="EMBL" id="OWR04895.1"/>
    </source>
</evidence>
<dbReference type="InterPro" id="IPR036259">
    <property type="entry name" value="MFS_trans_sf"/>
</dbReference>
<evidence type="ECO:0000256" key="3">
    <source>
        <dbReference type="ARBA" id="ARBA00022692"/>
    </source>
</evidence>
<feature type="transmembrane region" description="Helical" evidence="6">
    <location>
        <begin position="47"/>
        <end position="65"/>
    </location>
</feature>
<dbReference type="InterPro" id="IPR004752">
    <property type="entry name" value="AmpG_permease/AT-1"/>
</dbReference>
<dbReference type="EMBL" id="NISI01000002">
    <property type="protein sequence ID" value="OWR04895.1"/>
    <property type="molecule type" value="Genomic_DNA"/>
</dbReference>
<dbReference type="PANTHER" id="PTHR12778:SF10">
    <property type="entry name" value="MAJOR FACILITATOR SUPERFAMILY DOMAIN-CONTAINING PROTEIN 3"/>
    <property type="match status" value="1"/>
</dbReference>
<reference evidence="7 8" key="1">
    <citation type="journal article" date="2007" name="Int. J. Syst. Evol. Microbiol.">
        <title>Description of Pelomonas aquatica sp. nov. and Pelomonas puraquae sp. nov., isolated from industrial and haemodialysis water.</title>
        <authorList>
            <person name="Gomila M."/>
            <person name="Bowien B."/>
            <person name="Falsen E."/>
            <person name="Moore E.R."/>
            <person name="Lalucat J."/>
        </authorList>
    </citation>
    <scope>NUCLEOTIDE SEQUENCE [LARGE SCALE GENOMIC DNA]</scope>
    <source>
        <strain evidence="7 8">CCUG 52769</strain>
    </source>
</reference>
<accession>A0A254NA86</accession>
<evidence type="ECO:0000256" key="4">
    <source>
        <dbReference type="ARBA" id="ARBA00022989"/>
    </source>
</evidence>
<evidence type="ECO:0000313" key="8">
    <source>
        <dbReference type="Proteomes" id="UP000197446"/>
    </source>
</evidence>
<dbReference type="GO" id="GO:0022857">
    <property type="term" value="F:transmembrane transporter activity"/>
    <property type="evidence" value="ECO:0007669"/>
    <property type="project" value="InterPro"/>
</dbReference>
<feature type="transmembrane region" description="Helical" evidence="6">
    <location>
        <begin position="247"/>
        <end position="269"/>
    </location>
</feature>
<name>A0A254NA86_9BURK</name>
<comment type="subcellular location">
    <subcellularLocation>
        <location evidence="1">Membrane</location>
        <topology evidence="1">Multi-pass membrane protein</topology>
    </subcellularLocation>
</comment>
<dbReference type="Gene3D" id="1.20.1250.20">
    <property type="entry name" value="MFS general substrate transporter like domains"/>
    <property type="match status" value="2"/>
</dbReference>
<dbReference type="InterPro" id="IPR011701">
    <property type="entry name" value="MFS"/>
</dbReference>
<evidence type="ECO:0000256" key="6">
    <source>
        <dbReference type="SAM" id="Phobius"/>
    </source>
</evidence>
<dbReference type="SUPFAM" id="SSF103473">
    <property type="entry name" value="MFS general substrate transporter"/>
    <property type="match status" value="1"/>
</dbReference>
<comment type="caution">
    <text evidence="7">The sequence shown here is derived from an EMBL/GenBank/DDBJ whole genome shotgun (WGS) entry which is preliminary data.</text>
</comment>
<keyword evidence="8" id="KW-1185">Reference proteome</keyword>
<dbReference type="Pfam" id="PF07690">
    <property type="entry name" value="MFS_1"/>
    <property type="match status" value="1"/>
</dbReference>
<feature type="transmembrane region" description="Helical" evidence="6">
    <location>
        <begin position="72"/>
        <end position="90"/>
    </location>
</feature>
<dbReference type="GO" id="GO:0016020">
    <property type="term" value="C:membrane"/>
    <property type="evidence" value="ECO:0007669"/>
    <property type="project" value="UniProtKB-SubCell"/>
</dbReference>
<feature type="transmembrane region" description="Helical" evidence="6">
    <location>
        <begin position="149"/>
        <end position="170"/>
    </location>
</feature>
<dbReference type="Proteomes" id="UP000197446">
    <property type="component" value="Unassembled WGS sequence"/>
</dbReference>
<keyword evidence="3 6" id="KW-0812">Transmembrane</keyword>
<dbReference type="PANTHER" id="PTHR12778">
    <property type="entry name" value="SOLUTE CARRIER FAMILY 33 ACETYL-COA TRANSPORTER -RELATED"/>
    <property type="match status" value="1"/>
</dbReference>
<proteinExistence type="predicted"/>
<feature type="transmembrane region" description="Helical" evidence="6">
    <location>
        <begin position="191"/>
        <end position="214"/>
    </location>
</feature>
<feature type="transmembrane region" description="Helical" evidence="6">
    <location>
        <begin position="302"/>
        <end position="326"/>
    </location>
</feature>
<keyword evidence="2" id="KW-0813">Transport</keyword>
<feature type="transmembrane region" description="Helical" evidence="6">
    <location>
        <begin position="338"/>
        <end position="360"/>
    </location>
</feature>